<dbReference type="PANTHER" id="PTHR35902:SF3">
    <property type="entry name" value="NPCBM-ASSOCIATED, NEW3 DOMAIN OF ALPHA-GALACTOSIDASE"/>
    <property type="match status" value="1"/>
</dbReference>
<name>A0A7J4IQV5_9ARCH</name>
<reference evidence="3" key="2">
    <citation type="submission" date="2021-03" db="EMBL/GenBank/DDBJ databases">
        <authorList>
            <person name="Jaffe A."/>
        </authorList>
    </citation>
    <scope>NUCLEOTIDE SEQUENCE</scope>
    <source>
        <strain evidence="3">RIFCSPHIGHO2_01_FULL_GW2011_AR10_43_9</strain>
    </source>
</reference>
<dbReference type="Proteomes" id="UP000683213">
    <property type="component" value="Unassembled WGS sequence"/>
</dbReference>
<dbReference type="AlphaFoldDB" id="A0A7J4IQV5"/>
<dbReference type="EMBL" id="DUFG01000005">
    <property type="protein sequence ID" value="HIH07881.1"/>
    <property type="molecule type" value="Genomic_DNA"/>
</dbReference>
<accession>A0A7J4IQV5</accession>
<evidence type="ECO:0000313" key="4">
    <source>
        <dbReference type="Proteomes" id="UP000577419"/>
    </source>
</evidence>
<dbReference type="Proteomes" id="UP000577419">
    <property type="component" value="Unassembled WGS sequence"/>
</dbReference>
<keyword evidence="1" id="KW-0472">Membrane</keyword>
<evidence type="ECO:0008006" key="5">
    <source>
        <dbReference type="Google" id="ProtNLM"/>
    </source>
</evidence>
<sequence>MASARKILVLFFAFLLLFSSASAQSYFSALRVKSGHSISPANAFPGDVITLNATIEGKSESKIAENISAELFLNESYFEAVNVVDELGSIGNNEAKTASFLFKAKDGAPAGSYRVPLKLSYEVAGAKVNESYDLNFSLARCYGLDLSNVSYSTQFPYGGEEVLLTATIENICNGAARNATAELIPITNSTFDPFILLSSSVAQAGSIQPGETKKVTFSLKPSADAEPKIYVFEVDLNCFDCSATKKEKVSFEVLAKPVLIFSGVNYAIEGRDDKQLFPGDAFSLSVQVDNIGKSEAKAVKVVLETDDAVNGSKENFVGNVDEDDTGAAIFDLSIAPSAQRGGHTATINVFYLDELGGEQVISDTYVIFVNDRPPESPVFLLFLIIIILVVLYFILKMVFRQLALRKAKLR</sequence>
<evidence type="ECO:0000313" key="3">
    <source>
        <dbReference type="EMBL" id="MBS3059171.1"/>
    </source>
</evidence>
<gene>
    <name evidence="2" type="ORF">HA237_00755</name>
    <name evidence="3" type="ORF">J4224_01960</name>
</gene>
<evidence type="ECO:0000313" key="2">
    <source>
        <dbReference type="EMBL" id="HIH07881.1"/>
    </source>
</evidence>
<dbReference type="Gene3D" id="2.60.40.10">
    <property type="entry name" value="Immunoglobulins"/>
    <property type="match status" value="1"/>
</dbReference>
<keyword evidence="1" id="KW-0812">Transmembrane</keyword>
<comment type="caution">
    <text evidence="2">The sequence shown here is derived from an EMBL/GenBank/DDBJ whole genome shotgun (WGS) entry which is preliminary data.</text>
</comment>
<evidence type="ECO:0000256" key="1">
    <source>
        <dbReference type="SAM" id="Phobius"/>
    </source>
</evidence>
<dbReference type="EMBL" id="JAGVWF010000027">
    <property type="protein sequence ID" value="MBS3059171.1"/>
    <property type="molecule type" value="Genomic_DNA"/>
</dbReference>
<reference evidence="3" key="3">
    <citation type="submission" date="2021-05" db="EMBL/GenBank/DDBJ databases">
        <title>Protein family content uncovers lineage relationships and bacterial pathway maintenance mechanisms in DPANN archaea.</title>
        <authorList>
            <person name="Castelle C.J."/>
            <person name="Meheust R."/>
            <person name="Jaffe A.L."/>
            <person name="Seitz K."/>
            <person name="Gong X."/>
            <person name="Baker B.J."/>
            <person name="Banfield J.F."/>
        </authorList>
    </citation>
    <scope>NUCLEOTIDE SEQUENCE</scope>
    <source>
        <strain evidence="3">RIFCSPHIGHO2_01_FULL_GW2011_AR10_43_9</strain>
    </source>
</reference>
<dbReference type="PANTHER" id="PTHR35902">
    <property type="entry name" value="S-LAYER DOMAIN-LIKE PROTEIN-RELATED"/>
    <property type="match status" value="1"/>
</dbReference>
<organism evidence="2 4">
    <name type="scientific">Candidatus Iainarchaeum sp</name>
    <dbReference type="NCBI Taxonomy" id="3101447"/>
    <lineage>
        <taxon>Archaea</taxon>
        <taxon>Candidatus Iainarchaeota</taxon>
        <taxon>Candidatus Iainarchaeia</taxon>
        <taxon>Candidatus Iainarchaeales</taxon>
        <taxon>Candidatus Iainarchaeaceae</taxon>
        <taxon>Candidatus Iainarchaeum</taxon>
    </lineage>
</organism>
<protein>
    <recommendedName>
        <fullName evidence="5">S-layer protein</fullName>
    </recommendedName>
</protein>
<feature type="transmembrane region" description="Helical" evidence="1">
    <location>
        <begin position="378"/>
        <end position="399"/>
    </location>
</feature>
<keyword evidence="1" id="KW-1133">Transmembrane helix</keyword>
<dbReference type="InterPro" id="IPR013783">
    <property type="entry name" value="Ig-like_fold"/>
</dbReference>
<proteinExistence type="predicted"/>
<reference evidence="4" key="1">
    <citation type="journal article" date="2020" name="bioRxiv">
        <title>A rank-normalized archaeal taxonomy based on genome phylogeny resolves widespread incomplete and uneven classifications.</title>
        <authorList>
            <person name="Rinke C."/>
            <person name="Chuvochina M."/>
            <person name="Mussig A.J."/>
            <person name="Chaumeil P.-A."/>
            <person name="Waite D.W."/>
            <person name="Whitman W.B."/>
            <person name="Parks D.H."/>
            <person name="Hugenholtz P."/>
        </authorList>
    </citation>
    <scope>NUCLEOTIDE SEQUENCE [LARGE SCALE GENOMIC DNA]</scope>
</reference>